<dbReference type="EMBL" id="CP023315">
    <property type="protein sequence ID" value="ATC34166.1"/>
    <property type="molecule type" value="Genomic_DNA"/>
</dbReference>
<evidence type="ECO:0000313" key="2">
    <source>
        <dbReference type="EMBL" id="ATC34166.1"/>
    </source>
</evidence>
<accession>A0A290MQX6</accession>
<gene>
    <name evidence="2" type="ORF">CA606_18525</name>
</gene>
<reference evidence="3" key="1">
    <citation type="submission" date="2017-09" db="EMBL/GenBank/DDBJ databases">
        <title>Genome evolution observed in wild isolates of Caulobacter crescentus.</title>
        <authorList>
            <person name="Ely B."/>
            <person name="Wilson K."/>
            <person name="Scott D."/>
        </authorList>
    </citation>
    <scope>NUCLEOTIDE SEQUENCE [LARGE SCALE GENOMIC DNA]</scope>
    <source>
        <strain evidence="3">CB13b1a</strain>
    </source>
</reference>
<dbReference type="RefSeq" id="WP_096053516.1">
    <property type="nucleotide sequence ID" value="NZ_CP023315.3"/>
</dbReference>
<feature type="region of interest" description="Disordered" evidence="1">
    <location>
        <begin position="1"/>
        <end position="26"/>
    </location>
</feature>
<protein>
    <submittedName>
        <fullName evidence="2">Uncharacterized protein</fullName>
    </submittedName>
</protein>
<evidence type="ECO:0000256" key="1">
    <source>
        <dbReference type="SAM" id="MobiDB-lite"/>
    </source>
</evidence>
<name>A0A290MQX6_CAUVI</name>
<proteinExistence type="predicted"/>
<sequence>MTKIAKSAEAEHEAAPEAEGKSQAFPNVPAPTVGVAPAAAHAVLLRATNGVRRGGVVRGAPTAISALIARQDARAATETDIAIAGRVIDL</sequence>
<dbReference type="Proteomes" id="UP000217311">
    <property type="component" value="Chromosome"/>
</dbReference>
<dbReference type="AlphaFoldDB" id="A0A290MQX6"/>
<feature type="compositionally biased region" description="Basic and acidic residues" evidence="1">
    <location>
        <begin position="1"/>
        <end position="20"/>
    </location>
</feature>
<evidence type="ECO:0000313" key="3">
    <source>
        <dbReference type="Proteomes" id="UP000217311"/>
    </source>
</evidence>
<organism evidence="2 3">
    <name type="scientific">Caulobacter vibrioides</name>
    <name type="common">Caulobacter crescentus</name>
    <dbReference type="NCBI Taxonomy" id="155892"/>
    <lineage>
        <taxon>Bacteria</taxon>
        <taxon>Pseudomonadati</taxon>
        <taxon>Pseudomonadota</taxon>
        <taxon>Alphaproteobacteria</taxon>
        <taxon>Caulobacterales</taxon>
        <taxon>Caulobacteraceae</taxon>
        <taxon>Caulobacter</taxon>
    </lineage>
</organism>